<name>A0A8J8NEZ1_HALGN</name>
<dbReference type="GO" id="GO:0005886">
    <property type="term" value="C:plasma membrane"/>
    <property type="evidence" value="ECO:0007669"/>
    <property type="project" value="TreeGrafter"/>
</dbReference>
<dbReference type="PANTHER" id="PTHR43829:SF9">
    <property type="entry name" value="AQUAPORIN-9"/>
    <property type="match status" value="1"/>
</dbReference>
<organism evidence="9 10">
    <name type="scientific">Halteria grandinella</name>
    <dbReference type="NCBI Taxonomy" id="5974"/>
    <lineage>
        <taxon>Eukaryota</taxon>
        <taxon>Sar</taxon>
        <taxon>Alveolata</taxon>
        <taxon>Ciliophora</taxon>
        <taxon>Intramacronucleata</taxon>
        <taxon>Spirotrichea</taxon>
        <taxon>Stichotrichia</taxon>
        <taxon>Sporadotrichida</taxon>
        <taxon>Halteriidae</taxon>
        <taxon>Halteria</taxon>
    </lineage>
</organism>
<dbReference type="OrthoDB" id="204128at2759"/>
<dbReference type="Gene3D" id="1.20.1080.10">
    <property type="entry name" value="Glycerol uptake facilitator protein"/>
    <property type="match status" value="1"/>
</dbReference>
<comment type="subcellular location">
    <subcellularLocation>
        <location evidence="1">Membrane</location>
        <topology evidence="1">Multi-pass membrane protein</topology>
    </subcellularLocation>
</comment>
<keyword evidence="4 7" id="KW-0812">Transmembrane</keyword>
<evidence type="ECO:0000256" key="8">
    <source>
        <dbReference type="SAM" id="Phobius"/>
    </source>
</evidence>
<evidence type="ECO:0000313" key="10">
    <source>
        <dbReference type="Proteomes" id="UP000785679"/>
    </source>
</evidence>
<sequence>MEAKYEPLVDTFTFYADKSRFHSALVLEFLGTAVVTYAYTLSFFDQQTRAMAYFIVYLVAHHISGAHFNPAISLACFVNDKLRAGASSRKEMIENKDSVKQLLITMLAQLLGSVLGILIVYVLAKDYSSSLYMLPNISMTIYHYFDVFTNTDGFQFTRIFAQEALQTFVFALVFLSIRGQAYYQKCSPILKGLALSYILYACYRFSFGAGACLNPALGLTQSIYMIAIGDSFNGTLTLNQTFWVYMTAPFVGALAAAFFNGSYHQGVTEGVEAALERHHQQKLHESRSVDKIDVEDTRSNISDDE</sequence>
<comment type="caution">
    <text evidence="9">The sequence shown here is derived from an EMBL/GenBank/DDBJ whole genome shotgun (WGS) entry which is preliminary data.</text>
</comment>
<feature type="transmembrane region" description="Helical" evidence="8">
    <location>
        <begin position="242"/>
        <end position="259"/>
    </location>
</feature>
<comment type="similarity">
    <text evidence="2 7">Belongs to the MIP/aquaporin (TC 1.A.8) family.</text>
</comment>
<keyword evidence="3 7" id="KW-0813">Transport</keyword>
<accession>A0A8J8NEZ1</accession>
<evidence type="ECO:0000256" key="3">
    <source>
        <dbReference type="ARBA" id="ARBA00022448"/>
    </source>
</evidence>
<keyword evidence="6 8" id="KW-0472">Membrane</keyword>
<feature type="transmembrane region" description="Helical" evidence="8">
    <location>
        <begin position="99"/>
        <end position="124"/>
    </location>
</feature>
<evidence type="ECO:0000256" key="4">
    <source>
        <dbReference type="ARBA" id="ARBA00022692"/>
    </source>
</evidence>
<dbReference type="InterPro" id="IPR022357">
    <property type="entry name" value="MIP_CS"/>
</dbReference>
<keyword evidence="10" id="KW-1185">Reference proteome</keyword>
<dbReference type="GO" id="GO:0015254">
    <property type="term" value="F:glycerol channel activity"/>
    <property type="evidence" value="ECO:0007669"/>
    <property type="project" value="TreeGrafter"/>
</dbReference>
<evidence type="ECO:0000256" key="7">
    <source>
        <dbReference type="RuleBase" id="RU000477"/>
    </source>
</evidence>
<keyword evidence="5 8" id="KW-1133">Transmembrane helix</keyword>
<dbReference type="InterPro" id="IPR023271">
    <property type="entry name" value="Aquaporin-like"/>
</dbReference>
<dbReference type="PANTHER" id="PTHR43829">
    <property type="entry name" value="AQUAPORIN OR AQUAGLYCEROPORIN RELATED"/>
    <property type="match status" value="1"/>
</dbReference>
<evidence type="ECO:0000256" key="6">
    <source>
        <dbReference type="ARBA" id="ARBA00023136"/>
    </source>
</evidence>
<feature type="transmembrane region" description="Helical" evidence="8">
    <location>
        <begin position="159"/>
        <end position="177"/>
    </location>
</feature>
<feature type="transmembrane region" description="Helical" evidence="8">
    <location>
        <begin position="51"/>
        <end position="78"/>
    </location>
</feature>
<dbReference type="SUPFAM" id="SSF81338">
    <property type="entry name" value="Aquaporin-like"/>
    <property type="match status" value="1"/>
</dbReference>
<dbReference type="PRINTS" id="PR00783">
    <property type="entry name" value="MINTRINSICP"/>
</dbReference>
<evidence type="ECO:0000313" key="9">
    <source>
        <dbReference type="EMBL" id="TNV73305.1"/>
    </source>
</evidence>
<evidence type="ECO:0000256" key="5">
    <source>
        <dbReference type="ARBA" id="ARBA00022989"/>
    </source>
</evidence>
<reference evidence="9" key="1">
    <citation type="submission" date="2019-06" db="EMBL/GenBank/DDBJ databases">
        <authorList>
            <person name="Zheng W."/>
        </authorList>
    </citation>
    <scope>NUCLEOTIDE SEQUENCE</scope>
    <source>
        <strain evidence="9">QDHG01</strain>
    </source>
</reference>
<evidence type="ECO:0000256" key="2">
    <source>
        <dbReference type="ARBA" id="ARBA00006175"/>
    </source>
</evidence>
<dbReference type="AlphaFoldDB" id="A0A8J8NEZ1"/>
<dbReference type="PROSITE" id="PS00221">
    <property type="entry name" value="MIP"/>
    <property type="match status" value="1"/>
</dbReference>
<dbReference type="Proteomes" id="UP000785679">
    <property type="component" value="Unassembled WGS sequence"/>
</dbReference>
<evidence type="ECO:0000256" key="1">
    <source>
        <dbReference type="ARBA" id="ARBA00004141"/>
    </source>
</evidence>
<protein>
    <recommendedName>
        <fullName evidence="11">Aquaporin</fullName>
    </recommendedName>
</protein>
<dbReference type="Pfam" id="PF00230">
    <property type="entry name" value="MIP"/>
    <property type="match status" value="1"/>
</dbReference>
<gene>
    <name evidence="9" type="ORF">FGO68_gene6699</name>
</gene>
<dbReference type="EMBL" id="RRYP01019267">
    <property type="protein sequence ID" value="TNV73305.1"/>
    <property type="molecule type" value="Genomic_DNA"/>
</dbReference>
<dbReference type="InterPro" id="IPR050363">
    <property type="entry name" value="MIP/Aquaporin"/>
</dbReference>
<evidence type="ECO:0008006" key="11">
    <source>
        <dbReference type="Google" id="ProtNLM"/>
    </source>
</evidence>
<dbReference type="InterPro" id="IPR000425">
    <property type="entry name" value="MIP"/>
</dbReference>
<feature type="transmembrane region" description="Helical" evidence="8">
    <location>
        <begin position="21"/>
        <end position="39"/>
    </location>
</feature>
<proteinExistence type="inferred from homology"/>